<protein>
    <submittedName>
        <fullName evidence="2">Type IV pilin</fullName>
    </submittedName>
</protein>
<keyword evidence="1" id="KW-0812">Transmembrane</keyword>
<dbReference type="SUPFAM" id="SSF54523">
    <property type="entry name" value="Pili subunits"/>
    <property type="match status" value="1"/>
</dbReference>
<dbReference type="InterPro" id="IPR012902">
    <property type="entry name" value="N_methyl_site"/>
</dbReference>
<keyword evidence="1" id="KW-0472">Membrane</keyword>
<reference evidence="2" key="1">
    <citation type="journal article" date="2018" name="Nat. Biotechnol.">
        <title>A standardized bacterial taxonomy based on genome phylogeny substantially revises the tree of life.</title>
        <authorList>
            <person name="Parks D.H."/>
            <person name="Chuvochina M."/>
            <person name="Waite D.W."/>
            <person name="Rinke C."/>
            <person name="Skarshewski A."/>
            <person name="Chaumeil P.A."/>
            <person name="Hugenholtz P."/>
        </authorList>
    </citation>
    <scope>NUCLEOTIDE SEQUENCE [LARGE SCALE GENOMIC DNA]</scope>
    <source>
        <strain evidence="2">UBA11284</strain>
    </source>
</reference>
<name>A0A3D0KF27_9GAMM</name>
<gene>
    <name evidence="2" type="ORF">DEO68_08065</name>
</gene>
<keyword evidence="1" id="KW-1133">Transmembrane helix</keyword>
<comment type="caution">
    <text evidence="2">The sequence shown here is derived from an EMBL/GenBank/DDBJ whole genome shotgun (WGS) entry which is preliminary data.</text>
</comment>
<dbReference type="Gene3D" id="3.30.700.10">
    <property type="entry name" value="Glycoprotein, Type 4 Pilin"/>
    <property type="match status" value="1"/>
</dbReference>
<evidence type="ECO:0000256" key="1">
    <source>
        <dbReference type="SAM" id="Phobius"/>
    </source>
</evidence>
<dbReference type="InterPro" id="IPR031982">
    <property type="entry name" value="PilE-like"/>
</dbReference>
<dbReference type="GO" id="GO:0043683">
    <property type="term" value="P:type IV pilus assembly"/>
    <property type="evidence" value="ECO:0007669"/>
    <property type="project" value="InterPro"/>
</dbReference>
<dbReference type="AlphaFoldDB" id="A0A3D0KF27"/>
<evidence type="ECO:0000313" key="2">
    <source>
        <dbReference type="EMBL" id="HCA02123.1"/>
    </source>
</evidence>
<dbReference type="InterPro" id="IPR045584">
    <property type="entry name" value="Pilin-like"/>
</dbReference>
<organism evidence="2">
    <name type="scientific">Halomonas campaniensis</name>
    <dbReference type="NCBI Taxonomy" id="213554"/>
    <lineage>
        <taxon>Bacteria</taxon>
        <taxon>Pseudomonadati</taxon>
        <taxon>Pseudomonadota</taxon>
        <taxon>Gammaproteobacteria</taxon>
        <taxon>Oceanospirillales</taxon>
        <taxon>Halomonadaceae</taxon>
        <taxon>Halomonas</taxon>
    </lineage>
</organism>
<dbReference type="NCBIfam" id="TIGR02532">
    <property type="entry name" value="IV_pilin_GFxxxE"/>
    <property type="match status" value="1"/>
</dbReference>
<proteinExistence type="predicted"/>
<dbReference type="Pfam" id="PF07963">
    <property type="entry name" value="N_methyl"/>
    <property type="match status" value="1"/>
</dbReference>
<accession>A0A3D0KF27</accession>
<sequence>MPLPFANRAGRQEARQHGFTLIEMLIAVAIIGIVAGIAYPSYTRYVERSLRTDAHAGLLQAAAELERCYSRQYAYADCSFTPSSPDGNYMITADDGSEDDGGFLLTAATSQTDGCNSDIQFNARGERLPEACW</sequence>
<dbReference type="PANTHER" id="PTHR30093:SF47">
    <property type="entry name" value="TYPE IV PILUS NON-CORE MINOR PILIN PILE"/>
    <property type="match status" value="1"/>
</dbReference>
<dbReference type="PANTHER" id="PTHR30093">
    <property type="entry name" value="GENERAL SECRETION PATHWAY PROTEIN G"/>
    <property type="match status" value="1"/>
</dbReference>
<feature type="transmembrane region" description="Helical" evidence="1">
    <location>
        <begin position="21"/>
        <end position="42"/>
    </location>
</feature>
<dbReference type="EMBL" id="DOTR01000040">
    <property type="protein sequence ID" value="HCA02123.1"/>
    <property type="molecule type" value="Genomic_DNA"/>
</dbReference>
<dbReference type="PROSITE" id="PS00409">
    <property type="entry name" value="PROKAR_NTER_METHYL"/>
    <property type="match status" value="1"/>
</dbReference>
<dbReference type="Pfam" id="PF16732">
    <property type="entry name" value="ComP_DUS"/>
    <property type="match status" value="1"/>
</dbReference>